<dbReference type="InterPro" id="IPR044751">
    <property type="entry name" value="Ion_transp-like_CBS"/>
</dbReference>
<dbReference type="Gene3D" id="3.10.580.10">
    <property type="entry name" value="CBS-domain"/>
    <property type="match status" value="1"/>
</dbReference>
<evidence type="ECO:0000256" key="2">
    <source>
        <dbReference type="ARBA" id="ARBA00022475"/>
    </source>
</evidence>
<evidence type="ECO:0000256" key="3">
    <source>
        <dbReference type="ARBA" id="ARBA00022692"/>
    </source>
</evidence>
<dbReference type="InterPro" id="IPR046342">
    <property type="entry name" value="CBS_dom_sf"/>
</dbReference>
<evidence type="ECO:0000256" key="5">
    <source>
        <dbReference type="ARBA" id="ARBA00022989"/>
    </source>
</evidence>
<reference evidence="12 13" key="1">
    <citation type="submission" date="2017-02" db="EMBL/GenBank/DDBJ databases">
        <authorList>
            <person name="Peterson S.W."/>
        </authorList>
    </citation>
    <scope>NUCLEOTIDE SEQUENCE [LARGE SCALE GENOMIC DNA]</scope>
    <source>
        <strain evidence="12 13">42ea</strain>
    </source>
</reference>
<organism evidence="12 13">
    <name type="scientific">Marinilactibacillus psychrotolerans 42ea</name>
    <dbReference type="NCBI Taxonomy" id="1255609"/>
    <lineage>
        <taxon>Bacteria</taxon>
        <taxon>Bacillati</taxon>
        <taxon>Bacillota</taxon>
        <taxon>Bacilli</taxon>
        <taxon>Lactobacillales</taxon>
        <taxon>Carnobacteriaceae</taxon>
        <taxon>Marinilactibacillus</taxon>
    </lineage>
</organism>
<accession>A0A1R4KF85</accession>
<dbReference type="PANTHER" id="PTHR43099">
    <property type="entry name" value="UPF0053 PROTEIN YRKA"/>
    <property type="match status" value="1"/>
</dbReference>
<evidence type="ECO:0000256" key="8">
    <source>
        <dbReference type="PROSITE-ProRule" id="PRU01193"/>
    </source>
</evidence>
<gene>
    <name evidence="12" type="ORF">FM115_09750</name>
</gene>
<proteinExistence type="predicted"/>
<dbReference type="InterPro" id="IPR051676">
    <property type="entry name" value="UPF0053_domain"/>
</dbReference>
<dbReference type="RefSeq" id="WP_087059732.1">
    <property type="nucleotide sequence ID" value="NZ_FUKW01000135.1"/>
</dbReference>
<evidence type="ECO:0000256" key="6">
    <source>
        <dbReference type="ARBA" id="ARBA00023136"/>
    </source>
</evidence>
<dbReference type="Pfam" id="PF01595">
    <property type="entry name" value="CNNM"/>
    <property type="match status" value="1"/>
</dbReference>
<keyword evidence="4" id="KW-0677">Repeat</keyword>
<evidence type="ECO:0000313" key="13">
    <source>
        <dbReference type="Proteomes" id="UP000195611"/>
    </source>
</evidence>
<dbReference type="GO" id="GO:0005886">
    <property type="term" value="C:plasma membrane"/>
    <property type="evidence" value="ECO:0007669"/>
    <property type="project" value="UniProtKB-SubCell"/>
</dbReference>
<dbReference type="Proteomes" id="UP000195611">
    <property type="component" value="Unassembled WGS sequence"/>
</dbReference>
<feature type="transmembrane region" description="Helical" evidence="9">
    <location>
        <begin position="140"/>
        <end position="162"/>
    </location>
</feature>
<sequence>MSEFPLIWLLALQLIFIFLNAIFASAEIAVITINDNKLEQMARNGNIRAVRLKKLTENSSDFLATIQIGITLVNLLSSAVATENFSSRLVNVLSSIGIAIPEAVLSIVSLFVITLLLTYFTVVLGELVPKQIALRNPEKIALFLSGLVYVISKIFTPVVRLFSASTTGIVRLFGMNIGEEDNENTEEEIRLMLDIGAQNGQILPDEENMIQNIFEFDDISIEKIMTHRTAVVFLWMSDTDEEWEKTIRYGNHSIYPVCRESTDNIIGILYTKDYFRVEDRSKEYLRREVIRPVSYVLETVSADVLFRNMKQKKDRFAVVIDEFGGTSGIITMNDLLKQIVGEFNDNILLSKDAIDIKSLNQGAWQVSGNASTEKVAAQIGLNLPIDKYDTMNDLYCSVKDHNQNNEDRIVLFKEYGFIMKNIQLIDDKLDQAVIVKID</sequence>
<evidence type="ECO:0000256" key="1">
    <source>
        <dbReference type="ARBA" id="ARBA00004651"/>
    </source>
</evidence>
<dbReference type="PROSITE" id="PS51846">
    <property type="entry name" value="CNNM"/>
    <property type="match status" value="1"/>
</dbReference>
<evidence type="ECO:0000259" key="11">
    <source>
        <dbReference type="PROSITE" id="PS51846"/>
    </source>
</evidence>
<evidence type="ECO:0000256" key="4">
    <source>
        <dbReference type="ARBA" id="ARBA00022737"/>
    </source>
</evidence>
<dbReference type="Pfam" id="PF00571">
    <property type="entry name" value="CBS"/>
    <property type="match status" value="1"/>
</dbReference>
<feature type="transmembrane region" description="Helical" evidence="9">
    <location>
        <begin position="6"/>
        <end position="33"/>
    </location>
</feature>
<dbReference type="PANTHER" id="PTHR43099:SF2">
    <property type="entry name" value="UPF0053 PROTEIN YRKA"/>
    <property type="match status" value="1"/>
</dbReference>
<evidence type="ECO:0000259" key="10">
    <source>
        <dbReference type="PROSITE" id="PS51371"/>
    </source>
</evidence>
<name>A0A1R4KF85_9LACT</name>
<feature type="domain" description="CBS" evidence="10">
    <location>
        <begin position="289"/>
        <end position="346"/>
    </location>
</feature>
<keyword evidence="2" id="KW-1003">Cell membrane</keyword>
<comment type="subcellular location">
    <subcellularLocation>
        <location evidence="1">Cell membrane</location>
        <topology evidence="1">Multi-pass membrane protein</topology>
    </subcellularLocation>
</comment>
<keyword evidence="6 8" id="KW-0472">Membrane</keyword>
<keyword evidence="5 8" id="KW-1133">Transmembrane helix</keyword>
<dbReference type="AlphaFoldDB" id="A0A1R4KF85"/>
<dbReference type="PROSITE" id="PS51371">
    <property type="entry name" value="CBS"/>
    <property type="match status" value="1"/>
</dbReference>
<dbReference type="SUPFAM" id="SSF54631">
    <property type="entry name" value="CBS-domain pair"/>
    <property type="match status" value="1"/>
</dbReference>
<dbReference type="CDD" id="cd04590">
    <property type="entry name" value="CBS_pair_CorC_HlyC_assoc"/>
    <property type="match status" value="1"/>
</dbReference>
<evidence type="ECO:0000256" key="9">
    <source>
        <dbReference type="SAM" id="Phobius"/>
    </source>
</evidence>
<dbReference type="EMBL" id="FUKW01000135">
    <property type="protein sequence ID" value="SJN42927.1"/>
    <property type="molecule type" value="Genomic_DNA"/>
</dbReference>
<feature type="transmembrane region" description="Helical" evidence="9">
    <location>
        <begin position="103"/>
        <end position="128"/>
    </location>
</feature>
<feature type="domain" description="CNNM transmembrane" evidence="11">
    <location>
        <begin position="2"/>
        <end position="206"/>
    </location>
</feature>
<protein>
    <submittedName>
        <fullName evidence="12">Magnesium and cobalt efflux protein CorC</fullName>
    </submittedName>
</protein>
<dbReference type="InterPro" id="IPR000644">
    <property type="entry name" value="CBS_dom"/>
</dbReference>
<keyword evidence="3 8" id="KW-0812">Transmembrane</keyword>
<dbReference type="InterPro" id="IPR002550">
    <property type="entry name" value="CNNM"/>
</dbReference>
<evidence type="ECO:0000256" key="7">
    <source>
        <dbReference type="PROSITE-ProRule" id="PRU00703"/>
    </source>
</evidence>
<keyword evidence="7" id="KW-0129">CBS domain</keyword>
<evidence type="ECO:0000313" key="12">
    <source>
        <dbReference type="EMBL" id="SJN42927.1"/>
    </source>
</evidence>